<comment type="subcellular location">
    <subcellularLocation>
        <location evidence="2">Cell membrane</location>
        <topology evidence="2">Multi-pass membrane protein</topology>
    </subcellularLocation>
</comment>
<accession>A0ABV1SJX8</accession>
<dbReference type="RefSeq" id="WP_350938472.1">
    <property type="nucleotide sequence ID" value="NZ_JAYWLC010000016.1"/>
</dbReference>
<keyword evidence="13" id="KW-0175">Coiled coil</keyword>
<dbReference type="InterPro" id="IPR003661">
    <property type="entry name" value="HisK_dim/P_dom"/>
</dbReference>
<evidence type="ECO:0000256" key="3">
    <source>
        <dbReference type="ARBA" id="ARBA00012438"/>
    </source>
</evidence>
<dbReference type="InterPro" id="IPR029151">
    <property type="entry name" value="Sensor-like_sf"/>
</dbReference>
<dbReference type="PROSITE" id="PS50109">
    <property type="entry name" value="HIS_KIN"/>
    <property type="match status" value="1"/>
</dbReference>
<name>A0ABV1SJX8_9RHOB</name>
<dbReference type="EC" id="2.7.13.3" evidence="3"/>
<protein>
    <recommendedName>
        <fullName evidence="3">histidine kinase</fullName>
        <ecNumber evidence="3">2.7.13.3</ecNumber>
    </recommendedName>
</protein>
<dbReference type="CDD" id="cd12914">
    <property type="entry name" value="PDC1_DGC_like"/>
    <property type="match status" value="1"/>
</dbReference>
<dbReference type="EMBL" id="JAYWLC010000016">
    <property type="protein sequence ID" value="MER5173187.1"/>
    <property type="molecule type" value="Genomic_DNA"/>
</dbReference>
<keyword evidence="11 14" id="KW-1133">Transmembrane helix</keyword>
<comment type="caution">
    <text evidence="16">The sequence shown here is derived from an EMBL/GenBank/DDBJ whole genome shotgun (WGS) entry which is preliminary data.</text>
</comment>
<keyword evidence="14" id="KW-0472">Membrane</keyword>
<dbReference type="SUPFAM" id="SSF47384">
    <property type="entry name" value="Homodimeric domain of signal transducing histidine kinase"/>
    <property type="match status" value="1"/>
</dbReference>
<proteinExistence type="predicted"/>
<comment type="catalytic activity">
    <reaction evidence="1">
        <text>ATP + protein L-histidine = ADP + protein N-phospho-L-histidine.</text>
        <dbReference type="EC" id="2.7.13.3"/>
    </reaction>
</comment>
<dbReference type="CDD" id="cd00082">
    <property type="entry name" value="HisKA"/>
    <property type="match status" value="1"/>
</dbReference>
<gene>
    <name evidence="16" type="ORF">VSX56_15565</name>
</gene>
<evidence type="ECO:0000256" key="2">
    <source>
        <dbReference type="ARBA" id="ARBA00004651"/>
    </source>
</evidence>
<dbReference type="Gene3D" id="1.10.287.130">
    <property type="match status" value="1"/>
</dbReference>
<feature type="coiled-coil region" evidence="13">
    <location>
        <begin position="297"/>
        <end position="324"/>
    </location>
</feature>
<feature type="transmembrane region" description="Helical" evidence="14">
    <location>
        <begin position="14"/>
        <end position="32"/>
    </location>
</feature>
<dbReference type="PIRSF" id="PIRSF036431">
    <property type="entry name" value="STHK_DctB"/>
    <property type="match status" value="1"/>
</dbReference>
<evidence type="ECO:0000259" key="15">
    <source>
        <dbReference type="PROSITE" id="PS50109"/>
    </source>
</evidence>
<dbReference type="Proteomes" id="UP001438953">
    <property type="component" value="Unassembled WGS sequence"/>
</dbReference>
<dbReference type="InterPro" id="IPR036890">
    <property type="entry name" value="HATPase_C_sf"/>
</dbReference>
<dbReference type="SUPFAM" id="SSF55874">
    <property type="entry name" value="ATPase domain of HSP90 chaperone/DNA topoisomerase II/histidine kinase"/>
    <property type="match status" value="1"/>
</dbReference>
<evidence type="ECO:0000256" key="11">
    <source>
        <dbReference type="ARBA" id="ARBA00022989"/>
    </source>
</evidence>
<keyword evidence="10 16" id="KW-0067">ATP-binding</keyword>
<evidence type="ECO:0000256" key="12">
    <source>
        <dbReference type="ARBA" id="ARBA00023012"/>
    </source>
</evidence>
<evidence type="ECO:0000256" key="4">
    <source>
        <dbReference type="ARBA" id="ARBA00022475"/>
    </source>
</evidence>
<dbReference type="InterPro" id="IPR036097">
    <property type="entry name" value="HisK_dim/P_sf"/>
</dbReference>
<dbReference type="GO" id="GO:0005524">
    <property type="term" value="F:ATP binding"/>
    <property type="evidence" value="ECO:0007669"/>
    <property type="project" value="UniProtKB-KW"/>
</dbReference>
<keyword evidence="8" id="KW-0547">Nucleotide-binding</keyword>
<evidence type="ECO:0000256" key="5">
    <source>
        <dbReference type="ARBA" id="ARBA00022553"/>
    </source>
</evidence>
<keyword evidence="6" id="KW-0808">Transferase</keyword>
<dbReference type="Pfam" id="PF00512">
    <property type="entry name" value="HisKA"/>
    <property type="match status" value="1"/>
</dbReference>
<dbReference type="SMART" id="SM00387">
    <property type="entry name" value="HATPase_c"/>
    <property type="match status" value="1"/>
</dbReference>
<dbReference type="SMART" id="SM00388">
    <property type="entry name" value="HisKA"/>
    <property type="match status" value="1"/>
</dbReference>
<dbReference type="PANTHER" id="PTHR43065:SF46">
    <property type="entry name" value="C4-DICARBOXYLATE TRANSPORT SENSOR PROTEIN DCTB"/>
    <property type="match status" value="1"/>
</dbReference>
<dbReference type="InterPro" id="IPR005467">
    <property type="entry name" value="His_kinase_dom"/>
</dbReference>
<keyword evidence="9" id="KW-0418">Kinase</keyword>
<dbReference type="SUPFAM" id="SSF103190">
    <property type="entry name" value="Sensory domain-like"/>
    <property type="match status" value="1"/>
</dbReference>
<evidence type="ECO:0000256" key="14">
    <source>
        <dbReference type="SAM" id="Phobius"/>
    </source>
</evidence>
<dbReference type="Gene3D" id="6.10.250.3020">
    <property type="match status" value="1"/>
</dbReference>
<dbReference type="PANTHER" id="PTHR43065">
    <property type="entry name" value="SENSOR HISTIDINE KINASE"/>
    <property type="match status" value="1"/>
</dbReference>
<evidence type="ECO:0000256" key="8">
    <source>
        <dbReference type="ARBA" id="ARBA00022741"/>
    </source>
</evidence>
<evidence type="ECO:0000256" key="13">
    <source>
        <dbReference type="SAM" id="Coils"/>
    </source>
</evidence>
<sequence>MTQTASRPKSSRRALLPALAVVLGLVLVYLVCDYELSRRLRADAQVDAHMRVLAIASELARQQSVGAVLASDPEIITTQERADAGDWQALSQRLEALNADIRASVLYVTDAKGRAIAASNWREEESFVGTSYGYRSYIREALETGEGREYALGSVSHQPGLYLSRRIDGPEGPLGVVVVKLTFETLETGWRSSENAAWVSNRQGIVTVTSDPALRFQPSPEPQPVTVSEPVPGSDWVLWLHLPIWPVRSVAAAVTGAAALGMVTLWLAWRSLRRRQVEAALYRDRLERDVEARTLALTRQIREREEAEAQLAGMQSALVQANKLASLGQISAGVAHEINQPLSTIRLLAEYGQDAVPEGADHDLLRSNLGQIVEMSQRIGTITSDLRGFARKARGNREPVSLAQAWQASLRLAASRRASEAAEIHAPPIPETLMIDAEAVRLEQVLVNLLQNAQEALSGQSDGRIWLELVPHGRSISLYIADNGPGLDPDVARAPFTPFQTTKPKGLGLGLVICQSILRDFGGELTYDPRAGQTGARWRIDLNLWEAL</sequence>
<dbReference type="Pfam" id="PF02518">
    <property type="entry name" value="HATPase_c"/>
    <property type="match status" value="1"/>
</dbReference>
<reference evidence="16 17" key="1">
    <citation type="submission" date="2024-06" db="EMBL/GenBank/DDBJ databases">
        <title>Thioclava kandeliae sp. nov. from a rhizosphere soil sample of Kandelia candel in a mangrove.</title>
        <authorList>
            <person name="Mu T."/>
        </authorList>
    </citation>
    <scope>NUCLEOTIDE SEQUENCE [LARGE SCALE GENOMIC DNA]</scope>
    <source>
        <strain evidence="16 17">CPCC 100088</strain>
    </source>
</reference>
<evidence type="ECO:0000256" key="1">
    <source>
        <dbReference type="ARBA" id="ARBA00000085"/>
    </source>
</evidence>
<evidence type="ECO:0000256" key="6">
    <source>
        <dbReference type="ARBA" id="ARBA00022679"/>
    </source>
</evidence>
<dbReference type="Gene3D" id="3.30.565.10">
    <property type="entry name" value="Histidine kinase-like ATPase, C-terminal domain"/>
    <property type="match status" value="1"/>
</dbReference>
<evidence type="ECO:0000256" key="10">
    <source>
        <dbReference type="ARBA" id="ARBA00022840"/>
    </source>
</evidence>
<keyword evidence="12" id="KW-0902">Two-component regulatory system</keyword>
<keyword evidence="5" id="KW-0597">Phosphoprotein</keyword>
<feature type="domain" description="Histidine kinase" evidence="15">
    <location>
        <begin position="333"/>
        <end position="546"/>
    </location>
</feature>
<dbReference type="Gene3D" id="3.30.450.20">
    <property type="entry name" value="PAS domain"/>
    <property type="match status" value="2"/>
</dbReference>
<evidence type="ECO:0000313" key="17">
    <source>
        <dbReference type="Proteomes" id="UP001438953"/>
    </source>
</evidence>
<dbReference type="InterPro" id="IPR017055">
    <property type="entry name" value="Sig_transdc_His_kinase_DctB"/>
</dbReference>
<organism evidence="16 17">
    <name type="scientific">Thioclava kandeliae</name>
    <dbReference type="NCBI Taxonomy" id="3070818"/>
    <lineage>
        <taxon>Bacteria</taxon>
        <taxon>Pseudomonadati</taxon>
        <taxon>Pseudomonadota</taxon>
        <taxon>Alphaproteobacteria</taxon>
        <taxon>Rhodobacterales</taxon>
        <taxon>Paracoccaceae</taxon>
        <taxon>Thioclava</taxon>
    </lineage>
</organism>
<keyword evidence="17" id="KW-1185">Reference proteome</keyword>
<dbReference type="PRINTS" id="PR00344">
    <property type="entry name" value="BCTRLSENSOR"/>
</dbReference>
<evidence type="ECO:0000313" key="16">
    <source>
        <dbReference type="EMBL" id="MER5173187.1"/>
    </source>
</evidence>
<keyword evidence="4" id="KW-1003">Cell membrane</keyword>
<evidence type="ECO:0000256" key="9">
    <source>
        <dbReference type="ARBA" id="ARBA00022777"/>
    </source>
</evidence>
<evidence type="ECO:0000256" key="7">
    <source>
        <dbReference type="ARBA" id="ARBA00022692"/>
    </source>
</evidence>
<dbReference type="InterPro" id="IPR004358">
    <property type="entry name" value="Sig_transdc_His_kin-like_C"/>
</dbReference>
<keyword evidence="7 14" id="KW-0812">Transmembrane</keyword>
<dbReference type="InterPro" id="IPR003594">
    <property type="entry name" value="HATPase_dom"/>
</dbReference>